<comment type="caution">
    <text evidence="4">The sequence shown here is derived from an EMBL/GenBank/DDBJ whole genome shotgun (WGS) entry which is preliminary data.</text>
</comment>
<keyword evidence="1" id="KW-0175">Coiled coil</keyword>
<organism evidence="4 5">
    <name type="scientific">Cryptotermes secundus</name>
    <dbReference type="NCBI Taxonomy" id="105785"/>
    <lineage>
        <taxon>Eukaryota</taxon>
        <taxon>Metazoa</taxon>
        <taxon>Ecdysozoa</taxon>
        <taxon>Arthropoda</taxon>
        <taxon>Hexapoda</taxon>
        <taxon>Insecta</taxon>
        <taxon>Pterygota</taxon>
        <taxon>Neoptera</taxon>
        <taxon>Polyneoptera</taxon>
        <taxon>Dictyoptera</taxon>
        <taxon>Blattodea</taxon>
        <taxon>Blattoidea</taxon>
        <taxon>Termitoidae</taxon>
        <taxon>Kalotermitidae</taxon>
        <taxon>Cryptotermitinae</taxon>
        <taxon>Cryptotermes</taxon>
    </lineage>
</organism>
<keyword evidence="2" id="KW-1133">Transmembrane helix</keyword>
<evidence type="ECO:0008006" key="6">
    <source>
        <dbReference type="Google" id="ProtNLM"/>
    </source>
</evidence>
<reference evidence="4 5" key="1">
    <citation type="submission" date="2017-12" db="EMBL/GenBank/DDBJ databases">
        <title>Hemimetabolous genomes reveal molecular basis of termite eusociality.</title>
        <authorList>
            <person name="Harrison M.C."/>
            <person name="Jongepier E."/>
            <person name="Robertson H.M."/>
            <person name="Arning N."/>
            <person name="Bitard-Feildel T."/>
            <person name="Chao H."/>
            <person name="Childers C.P."/>
            <person name="Dinh H."/>
            <person name="Doddapaneni H."/>
            <person name="Dugan S."/>
            <person name="Gowin J."/>
            <person name="Greiner C."/>
            <person name="Han Y."/>
            <person name="Hu H."/>
            <person name="Hughes D.S.T."/>
            <person name="Huylmans A.-K."/>
            <person name="Kemena C."/>
            <person name="Kremer L.P.M."/>
            <person name="Lee S.L."/>
            <person name="Lopez-Ezquerra A."/>
            <person name="Mallet L."/>
            <person name="Monroy-Kuhn J.M."/>
            <person name="Moser A."/>
            <person name="Murali S.C."/>
            <person name="Muzny D.M."/>
            <person name="Otani S."/>
            <person name="Piulachs M.-D."/>
            <person name="Poelchau M."/>
            <person name="Qu J."/>
            <person name="Schaub F."/>
            <person name="Wada-Katsumata A."/>
            <person name="Worley K.C."/>
            <person name="Xie Q."/>
            <person name="Ylla G."/>
            <person name="Poulsen M."/>
            <person name="Gibbs R.A."/>
            <person name="Schal C."/>
            <person name="Richards S."/>
            <person name="Belles X."/>
            <person name="Korb J."/>
            <person name="Bornberg-Bauer E."/>
        </authorList>
    </citation>
    <scope>NUCLEOTIDE SEQUENCE [LARGE SCALE GENOMIC DNA]</scope>
    <source>
        <tissue evidence="4">Whole body</tissue>
    </source>
</reference>
<evidence type="ECO:0000313" key="5">
    <source>
        <dbReference type="Proteomes" id="UP000235965"/>
    </source>
</evidence>
<dbReference type="STRING" id="105785.A0A2J7PET5"/>
<accession>A0A2J7PET5</accession>
<keyword evidence="3" id="KW-0732">Signal</keyword>
<evidence type="ECO:0000256" key="1">
    <source>
        <dbReference type="SAM" id="Coils"/>
    </source>
</evidence>
<feature type="transmembrane region" description="Helical" evidence="2">
    <location>
        <begin position="163"/>
        <end position="181"/>
    </location>
</feature>
<evidence type="ECO:0000313" key="4">
    <source>
        <dbReference type="EMBL" id="PNF14841.1"/>
    </source>
</evidence>
<dbReference type="EMBL" id="NEVH01026088">
    <property type="protein sequence ID" value="PNF14841.1"/>
    <property type="molecule type" value="Genomic_DNA"/>
</dbReference>
<dbReference type="InParanoid" id="A0A2J7PET5"/>
<sequence length="327" mass="37505">MCKRGTLLLFMIATGSIVFVKNPKNLFPQVPVSRYIPTSDQIPAFTPSPSFEQIPAFTPSPSFEQIPAFTRSPSFEQIPAFTPSPSFEQMPAVELIPASEEVPASKHISAFEVIPVFEPVPVVEPPSASEEVPIEVLNTTNKTEPARSWWRLPEVEQTFRWTSVPYIIFIFLLLLVMLQCLRGGYKKEQDWTQLPKNIQVGESTIQQLRDIVVLIQEAQDKHKAEVEAEMESMKEEMESRERYFTELHNVIDSMETRIKARDDHLARLAIQIRLMESLMEEEGKQYAQIEEEMHSLKMVEDGWVSMPMEQMEDDLVSMEHSSEDENA</sequence>
<protein>
    <recommendedName>
        <fullName evidence="6">SUN domain-containing protein</fullName>
    </recommendedName>
</protein>
<feature type="coiled-coil region" evidence="1">
    <location>
        <begin position="272"/>
        <end position="299"/>
    </location>
</feature>
<feature type="coiled-coil region" evidence="1">
    <location>
        <begin position="216"/>
        <end position="243"/>
    </location>
</feature>
<name>A0A2J7PET5_9NEOP</name>
<proteinExistence type="predicted"/>
<dbReference type="Proteomes" id="UP000235965">
    <property type="component" value="Unassembled WGS sequence"/>
</dbReference>
<evidence type="ECO:0000256" key="3">
    <source>
        <dbReference type="SAM" id="SignalP"/>
    </source>
</evidence>
<keyword evidence="5" id="KW-1185">Reference proteome</keyword>
<gene>
    <name evidence="4" type="ORF">B7P43_G05367</name>
</gene>
<keyword evidence="2" id="KW-0472">Membrane</keyword>
<feature type="chain" id="PRO_5014347413" description="SUN domain-containing protein" evidence="3">
    <location>
        <begin position="18"/>
        <end position="327"/>
    </location>
</feature>
<dbReference type="AlphaFoldDB" id="A0A2J7PET5"/>
<keyword evidence="2" id="KW-0812">Transmembrane</keyword>
<feature type="signal peptide" evidence="3">
    <location>
        <begin position="1"/>
        <end position="17"/>
    </location>
</feature>
<evidence type="ECO:0000256" key="2">
    <source>
        <dbReference type="SAM" id="Phobius"/>
    </source>
</evidence>